<proteinExistence type="predicted"/>
<comment type="caution">
    <text evidence="1">The sequence shown here is derived from an EMBL/GenBank/DDBJ whole genome shotgun (WGS) entry which is preliminary data.</text>
</comment>
<evidence type="ECO:0000313" key="1">
    <source>
        <dbReference type="EMBL" id="GAA3707540.1"/>
    </source>
</evidence>
<name>A0ABP7DP22_9ACTN</name>
<accession>A0ABP7DP22</accession>
<reference evidence="2" key="1">
    <citation type="journal article" date="2019" name="Int. J. Syst. Evol. Microbiol.">
        <title>The Global Catalogue of Microorganisms (GCM) 10K type strain sequencing project: providing services to taxonomists for standard genome sequencing and annotation.</title>
        <authorList>
            <consortium name="The Broad Institute Genomics Platform"/>
            <consortium name="The Broad Institute Genome Sequencing Center for Infectious Disease"/>
            <person name="Wu L."/>
            <person name="Ma J."/>
        </authorList>
    </citation>
    <scope>NUCLEOTIDE SEQUENCE [LARGE SCALE GENOMIC DNA]</scope>
    <source>
        <strain evidence="2">JCM 30846</strain>
    </source>
</reference>
<evidence type="ECO:0000313" key="2">
    <source>
        <dbReference type="Proteomes" id="UP001499884"/>
    </source>
</evidence>
<keyword evidence="2" id="KW-1185">Reference proteome</keyword>
<dbReference type="EMBL" id="BAABEP010000001">
    <property type="protein sequence ID" value="GAA3707540.1"/>
    <property type="molecule type" value="Genomic_DNA"/>
</dbReference>
<gene>
    <name evidence="1" type="ORF">GCM10023082_01990</name>
</gene>
<protein>
    <submittedName>
        <fullName evidence="1">Uncharacterized protein</fullName>
    </submittedName>
</protein>
<dbReference type="Proteomes" id="UP001499884">
    <property type="component" value="Unassembled WGS sequence"/>
</dbReference>
<sequence length="121" mass="12672">MVTYGLPDGRTGTVLTMERTWVPRAVRGTGRLTEQVPPVLLPTDTARFGDGTPVPYGEDAGASAEGLVVRRGGTSVTVEWGRAPAATVEATDVTLLRGGARRIHVLRVPHGGTLTTVVRAG</sequence>
<organism evidence="1 2">
    <name type="scientific">Streptomyces tremellae</name>
    <dbReference type="NCBI Taxonomy" id="1124239"/>
    <lineage>
        <taxon>Bacteria</taxon>
        <taxon>Bacillati</taxon>
        <taxon>Actinomycetota</taxon>
        <taxon>Actinomycetes</taxon>
        <taxon>Kitasatosporales</taxon>
        <taxon>Streptomycetaceae</taxon>
        <taxon>Streptomyces</taxon>
    </lineage>
</organism>